<feature type="chain" id="PRO_5040492868" description="LysM domain-containing protein" evidence="1">
    <location>
        <begin position="21"/>
        <end position="62"/>
    </location>
</feature>
<name>A0A9P7FWY5_9AGAR</name>
<dbReference type="AlphaFoldDB" id="A0A9P7FWY5"/>
<dbReference type="SUPFAM" id="SSF54106">
    <property type="entry name" value="LysM domain"/>
    <property type="match status" value="1"/>
</dbReference>
<keyword evidence="1" id="KW-0732">Signal</keyword>
<evidence type="ECO:0000256" key="1">
    <source>
        <dbReference type="SAM" id="SignalP"/>
    </source>
</evidence>
<dbReference type="Proteomes" id="UP000717328">
    <property type="component" value="Unassembled WGS sequence"/>
</dbReference>
<gene>
    <name evidence="3" type="ORF">H0H81_007432</name>
</gene>
<dbReference type="EMBL" id="JABCKI010005913">
    <property type="protein sequence ID" value="KAG5636607.1"/>
    <property type="molecule type" value="Genomic_DNA"/>
</dbReference>
<keyword evidence="4" id="KW-1185">Reference proteome</keyword>
<evidence type="ECO:0000313" key="4">
    <source>
        <dbReference type="Proteomes" id="UP000717328"/>
    </source>
</evidence>
<dbReference type="InterPro" id="IPR018392">
    <property type="entry name" value="LysM"/>
</dbReference>
<dbReference type="CDD" id="cd00118">
    <property type="entry name" value="LysM"/>
    <property type="match status" value="1"/>
</dbReference>
<evidence type="ECO:0000313" key="3">
    <source>
        <dbReference type="EMBL" id="KAG5636607.1"/>
    </source>
</evidence>
<dbReference type="Pfam" id="PF01476">
    <property type="entry name" value="LysM"/>
    <property type="match status" value="1"/>
</dbReference>
<protein>
    <recommendedName>
        <fullName evidence="2">LysM domain-containing protein</fullName>
    </recommendedName>
</protein>
<feature type="signal peptide" evidence="1">
    <location>
        <begin position="1"/>
        <end position="20"/>
    </location>
</feature>
<dbReference type="Gene3D" id="3.10.350.10">
    <property type="entry name" value="LysM domain"/>
    <property type="match status" value="1"/>
</dbReference>
<sequence length="62" mass="6664">MFSKIFLAALVAATAYTVQAGDTCAGIFSEFSLTLDELITNNPNVNADCTNVYVGEVSEIWL</sequence>
<feature type="domain" description="LysM" evidence="2">
    <location>
        <begin position="14"/>
        <end position="60"/>
    </location>
</feature>
<dbReference type="PROSITE" id="PS51782">
    <property type="entry name" value="LYSM"/>
    <property type="match status" value="1"/>
</dbReference>
<proteinExistence type="predicted"/>
<reference evidence="3" key="2">
    <citation type="submission" date="2021-10" db="EMBL/GenBank/DDBJ databases">
        <title>Phylogenomics reveals ancestral predisposition of the termite-cultivated fungus Termitomyces towards a domesticated lifestyle.</title>
        <authorList>
            <person name="Auxier B."/>
            <person name="Grum-Grzhimaylo A."/>
            <person name="Cardenas M.E."/>
            <person name="Lodge J.D."/>
            <person name="Laessoe T."/>
            <person name="Pedersen O."/>
            <person name="Smith M.E."/>
            <person name="Kuyper T.W."/>
            <person name="Franco-Molano E.A."/>
            <person name="Baroni T.J."/>
            <person name="Aanen D.K."/>
        </authorList>
    </citation>
    <scope>NUCLEOTIDE SEQUENCE</scope>
    <source>
        <strain evidence="3">D49</strain>
    </source>
</reference>
<evidence type="ECO:0000259" key="2">
    <source>
        <dbReference type="PROSITE" id="PS51782"/>
    </source>
</evidence>
<comment type="caution">
    <text evidence="3">The sequence shown here is derived from an EMBL/GenBank/DDBJ whole genome shotgun (WGS) entry which is preliminary data.</text>
</comment>
<dbReference type="OrthoDB" id="5985073at2759"/>
<accession>A0A9P7FWY5</accession>
<organism evidence="3 4">
    <name type="scientific">Sphagnurus paluster</name>
    <dbReference type="NCBI Taxonomy" id="117069"/>
    <lineage>
        <taxon>Eukaryota</taxon>
        <taxon>Fungi</taxon>
        <taxon>Dikarya</taxon>
        <taxon>Basidiomycota</taxon>
        <taxon>Agaricomycotina</taxon>
        <taxon>Agaricomycetes</taxon>
        <taxon>Agaricomycetidae</taxon>
        <taxon>Agaricales</taxon>
        <taxon>Tricholomatineae</taxon>
        <taxon>Lyophyllaceae</taxon>
        <taxon>Sphagnurus</taxon>
    </lineage>
</organism>
<dbReference type="InterPro" id="IPR036779">
    <property type="entry name" value="LysM_dom_sf"/>
</dbReference>
<reference evidence="3" key="1">
    <citation type="submission" date="2021-02" db="EMBL/GenBank/DDBJ databases">
        <authorList>
            <person name="Nieuwenhuis M."/>
            <person name="Van De Peppel L.J.J."/>
        </authorList>
    </citation>
    <scope>NUCLEOTIDE SEQUENCE</scope>
    <source>
        <strain evidence="3">D49</strain>
    </source>
</reference>